<name>A0A1E3PAJ1_WICAA</name>
<accession>A0A1E3PAJ1</accession>
<keyword evidence="3" id="KW-1185">Reference proteome</keyword>
<proteinExistence type="predicted"/>
<protein>
    <submittedName>
        <fullName evidence="2">Uncharacterized protein</fullName>
    </submittedName>
</protein>
<feature type="compositionally biased region" description="Polar residues" evidence="1">
    <location>
        <begin position="60"/>
        <end position="69"/>
    </location>
</feature>
<dbReference type="EMBL" id="KV454208">
    <property type="protein sequence ID" value="ODQ61897.1"/>
    <property type="molecule type" value="Genomic_DNA"/>
</dbReference>
<feature type="compositionally biased region" description="Gly residues" evidence="1">
    <location>
        <begin position="1"/>
        <end position="11"/>
    </location>
</feature>
<organism evidence="2 3">
    <name type="scientific">Wickerhamomyces anomalus (strain ATCC 58044 / CBS 1984 / NCYC 433 / NRRL Y-366-8)</name>
    <name type="common">Yeast</name>
    <name type="synonym">Hansenula anomala</name>
    <dbReference type="NCBI Taxonomy" id="683960"/>
    <lineage>
        <taxon>Eukaryota</taxon>
        <taxon>Fungi</taxon>
        <taxon>Dikarya</taxon>
        <taxon>Ascomycota</taxon>
        <taxon>Saccharomycotina</taxon>
        <taxon>Saccharomycetes</taxon>
        <taxon>Phaffomycetales</taxon>
        <taxon>Wickerhamomycetaceae</taxon>
        <taxon>Wickerhamomyces</taxon>
    </lineage>
</organism>
<dbReference type="Proteomes" id="UP000094112">
    <property type="component" value="Unassembled WGS sequence"/>
</dbReference>
<gene>
    <name evidence="2" type="ORF">WICANDRAFT_82064</name>
</gene>
<reference evidence="2 3" key="1">
    <citation type="journal article" date="2016" name="Proc. Natl. Acad. Sci. U.S.A.">
        <title>Comparative genomics of biotechnologically important yeasts.</title>
        <authorList>
            <person name="Riley R."/>
            <person name="Haridas S."/>
            <person name="Wolfe K.H."/>
            <person name="Lopes M.R."/>
            <person name="Hittinger C.T."/>
            <person name="Goeker M."/>
            <person name="Salamov A.A."/>
            <person name="Wisecaver J.H."/>
            <person name="Long T.M."/>
            <person name="Calvey C.H."/>
            <person name="Aerts A.L."/>
            <person name="Barry K.W."/>
            <person name="Choi C."/>
            <person name="Clum A."/>
            <person name="Coughlan A.Y."/>
            <person name="Deshpande S."/>
            <person name="Douglass A.P."/>
            <person name="Hanson S.J."/>
            <person name="Klenk H.-P."/>
            <person name="LaButti K.M."/>
            <person name="Lapidus A."/>
            <person name="Lindquist E.A."/>
            <person name="Lipzen A.M."/>
            <person name="Meier-Kolthoff J.P."/>
            <person name="Ohm R.A."/>
            <person name="Otillar R.P."/>
            <person name="Pangilinan J.L."/>
            <person name="Peng Y."/>
            <person name="Rokas A."/>
            <person name="Rosa C.A."/>
            <person name="Scheuner C."/>
            <person name="Sibirny A.A."/>
            <person name="Slot J.C."/>
            <person name="Stielow J.B."/>
            <person name="Sun H."/>
            <person name="Kurtzman C.P."/>
            <person name="Blackwell M."/>
            <person name="Grigoriev I.V."/>
            <person name="Jeffries T.W."/>
        </authorList>
    </citation>
    <scope>NUCLEOTIDE SEQUENCE [LARGE SCALE GENOMIC DNA]</scope>
    <source>
        <strain evidence="3">ATCC 58044 / CBS 1984 / NCYC 433 / NRRL Y-366-8</strain>
    </source>
</reference>
<evidence type="ECO:0000313" key="3">
    <source>
        <dbReference type="Proteomes" id="UP000094112"/>
    </source>
</evidence>
<sequence>MGGRKYSGGSEGRPSRKRFSDQNGSTNGGGRFQRRGSKGGKRSDTSAGLKQEKHSPEACSRSSTSSQGSVDFAAPEKLEDQVDNGGAKAEYFRLFKIIKRSKSIPLKGDVCFELRPNRSFLMLVQLCTSGAREVVNHSNGLPRCCFEGEIFGDNSLASGSNTVQAIGLGIRLKEMLAHI</sequence>
<evidence type="ECO:0000313" key="2">
    <source>
        <dbReference type="EMBL" id="ODQ61897.1"/>
    </source>
</evidence>
<dbReference type="AlphaFoldDB" id="A0A1E3PAJ1"/>
<dbReference type="GeneID" id="30202573"/>
<evidence type="ECO:0000256" key="1">
    <source>
        <dbReference type="SAM" id="MobiDB-lite"/>
    </source>
</evidence>
<dbReference type="RefSeq" id="XP_019041104.1">
    <property type="nucleotide sequence ID" value="XM_019185327.1"/>
</dbReference>
<feature type="region of interest" description="Disordered" evidence="1">
    <location>
        <begin position="1"/>
        <end position="77"/>
    </location>
</feature>